<organism evidence="3 4">
    <name type="scientific">Nitratireductor thuwali</name>
    <dbReference type="NCBI Taxonomy" id="2267699"/>
    <lineage>
        <taxon>Bacteria</taxon>
        <taxon>Pseudomonadati</taxon>
        <taxon>Pseudomonadota</taxon>
        <taxon>Alphaproteobacteria</taxon>
        <taxon>Hyphomicrobiales</taxon>
        <taxon>Phyllobacteriaceae</taxon>
        <taxon>Nitratireductor</taxon>
    </lineage>
</organism>
<sequence>MKRTLMISLLGCTAAMLSGAYAQQDQTADTVRGVEERFVWVTPSRAIIGEDLVGERERAGTVKFLLIDVADGDLIYALTSVGQAGQFAAVPWEALNADDLDDWKDGELQLNIPAERVEDAWRFDIEDIFRLTSPVFAAEAADTYGVEIEAPAAEDTTMLVIGRELAGTVSPPATQVRNQIEGSSVVTSDGVEIGEITEIMVDMDQGKVPYVTISTGGFLGSDQSYLPVPPMALNWNAEGAQYSVERTAAEIEELPSLAGNTLTAFVSRSDLEQLYEFWGVDPYWTSP</sequence>
<dbReference type="PANTHER" id="PTHR36505">
    <property type="entry name" value="BLR1072 PROTEIN"/>
    <property type="match status" value="1"/>
</dbReference>
<dbReference type="EMBL" id="CP030941">
    <property type="protein sequence ID" value="UUP18228.1"/>
    <property type="molecule type" value="Genomic_DNA"/>
</dbReference>
<dbReference type="Pfam" id="PF05239">
    <property type="entry name" value="PRC"/>
    <property type="match status" value="2"/>
</dbReference>
<evidence type="ECO:0000256" key="1">
    <source>
        <dbReference type="SAM" id="SignalP"/>
    </source>
</evidence>
<feature type="chain" id="PRO_5047390504" description="PRC-barrel domain-containing protein" evidence="1">
    <location>
        <begin position="23"/>
        <end position="287"/>
    </location>
</feature>
<accession>A0ABY5MLI4</accession>
<dbReference type="InterPro" id="IPR027275">
    <property type="entry name" value="PRC-brl_dom"/>
</dbReference>
<evidence type="ECO:0000313" key="4">
    <source>
        <dbReference type="Proteomes" id="UP001342418"/>
    </source>
</evidence>
<gene>
    <name evidence="3" type="ORF">NTH_02708</name>
</gene>
<keyword evidence="4" id="KW-1185">Reference proteome</keyword>
<keyword evidence="1" id="KW-0732">Signal</keyword>
<reference evidence="3 4" key="1">
    <citation type="submission" date="2018-07" db="EMBL/GenBank/DDBJ databases">
        <title>Genome sequence of Nitratireductor thuwali#1536.</title>
        <authorList>
            <person name="Michoud G."/>
            <person name="Merlino G."/>
            <person name="Sefrji F.O."/>
            <person name="Daffonchio D."/>
        </authorList>
    </citation>
    <scope>NUCLEOTIDE SEQUENCE [LARGE SCALE GENOMIC DNA]</scope>
    <source>
        <strain evidence="4">Nit1536</strain>
    </source>
</reference>
<dbReference type="PANTHER" id="PTHR36505:SF1">
    <property type="entry name" value="BLR1072 PROTEIN"/>
    <property type="match status" value="1"/>
</dbReference>
<dbReference type="SUPFAM" id="SSF50346">
    <property type="entry name" value="PRC-barrel domain"/>
    <property type="match status" value="2"/>
</dbReference>
<dbReference type="RefSeq" id="WP_338530479.1">
    <property type="nucleotide sequence ID" value="NZ_CP030941.1"/>
</dbReference>
<dbReference type="Gene3D" id="2.30.30.240">
    <property type="entry name" value="PRC-barrel domain"/>
    <property type="match status" value="1"/>
</dbReference>
<evidence type="ECO:0000259" key="2">
    <source>
        <dbReference type="Pfam" id="PF05239"/>
    </source>
</evidence>
<feature type="domain" description="PRC-barrel" evidence="2">
    <location>
        <begin position="46"/>
        <end position="99"/>
    </location>
</feature>
<protein>
    <recommendedName>
        <fullName evidence="2">PRC-barrel domain-containing protein</fullName>
    </recommendedName>
</protein>
<evidence type="ECO:0000313" key="3">
    <source>
        <dbReference type="EMBL" id="UUP18228.1"/>
    </source>
</evidence>
<feature type="signal peptide" evidence="1">
    <location>
        <begin position="1"/>
        <end position="22"/>
    </location>
</feature>
<dbReference type="InterPro" id="IPR011033">
    <property type="entry name" value="PRC_barrel-like_sf"/>
</dbReference>
<proteinExistence type="predicted"/>
<feature type="domain" description="PRC-barrel" evidence="2">
    <location>
        <begin position="178"/>
        <end position="229"/>
    </location>
</feature>
<name>A0ABY5MLI4_9HYPH</name>
<dbReference type="Proteomes" id="UP001342418">
    <property type="component" value="Chromosome"/>
</dbReference>